<evidence type="ECO:0000313" key="1">
    <source>
        <dbReference type="EMBL" id="SCY76837.1"/>
    </source>
</evidence>
<dbReference type="AlphaFoldDB" id="A0A1G5ILG0"/>
<dbReference type="OrthoDB" id="8335492at2"/>
<accession>A0A1G5ILG0</accession>
<organism evidence="1 2">
    <name type="scientific">Paracoccus tibetensis</name>
    <dbReference type="NCBI Taxonomy" id="336292"/>
    <lineage>
        <taxon>Bacteria</taxon>
        <taxon>Pseudomonadati</taxon>
        <taxon>Pseudomonadota</taxon>
        <taxon>Alphaproteobacteria</taxon>
        <taxon>Rhodobacterales</taxon>
        <taxon>Paracoccaceae</taxon>
        <taxon>Paracoccus</taxon>
    </lineage>
</organism>
<evidence type="ECO:0000313" key="2">
    <source>
        <dbReference type="Proteomes" id="UP000199502"/>
    </source>
</evidence>
<dbReference type="RefSeq" id="WP_090745442.1">
    <property type="nucleotide sequence ID" value="NZ_FMVT01000009.1"/>
</dbReference>
<name>A0A1G5ILG0_9RHOB</name>
<sequence>MTDLSSAPLLAQAEAEALNVPPENLFARQFTISRSPRTPLKYVTKAVGSHFVHHCERLDCHEIGRPDGSIGGLLLGIALDNAGQPLHGVITIMPRAGQSWREAVIENVMGWTGRFVVLCSDADGTLLLTDTVGELGVVYDPETGLVGSTLPMVLHRPIHPDPNFDHDKVAESRGHYTLGFTKDVTCRRVIPNHALDLETMRMTRVWPLSDAPWQSAANMRFDDAVDRLIAILRRNTLGFMIATQPS</sequence>
<protein>
    <submittedName>
        <fullName evidence="1">Uncharacterized protein</fullName>
    </submittedName>
</protein>
<dbReference type="EMBL" id="FMVT01000009">
    <property type="protein sequence ID" value="SCY76837.1"/>
    <property type="molecule type" value="Genomic_DNA"/>
</dbReference>
<keyword evidence="2" id="KW-1185">Reference proteome</keyword>
<proteinExistence type="predicted"/>
<dbReference type="Proteomes" id="UP000199502">
    <property type="component" value="Unassembled WGS sequence"/>
</dbReference>
<dbReference type="STRING" id="336292.SAMN05660710_02677"/>
<reference evidence="1 2" key="1">
    <citation type="submission" date="2016-10" db="EMBL/GenBank/DDBJ databases">
        <authorList>
            <person name="de Groot N.N."/>
        </authorList>
    </citation>
    <scope>NUCLEOTIDE SEQUENCE [LARGE SCALE GENOMIC DNA]</scope>
    <source>
        <strain evidence="1 2">CGMCC 1.8925</strain>
    </source>
</reference>
<gene>
    <name evidence="1" type="ORF">SAMN05660710_02677</name>
</gene>